<feature type="domain" description="AB hydrolase-1" evidence="2">
    <location>
        <begin position="138"/>
        <end position="364"/>
    </location>
</feature>
<feature type="compositionally biased region" description="Basic residues" evidence="1">
    <location>
        <begin position="26"/>
        <end position="45"/>
    </location>
</feature>
<accession>A0A4P7SFI4</accession>
<feature type="compositionally biased region" description="Gly residues" evidence="1">
    <location>
        <begin position="1"/>
        <end position="10"/>
    </location>
</feature>
<dbReference type="EMBL" id="CP039291">
    <property type="protein sequence ID" value="QCB92301.1"/>
    <property type="molecule type" value="Genomic_DNA"/>
</dbReference>
<feature type="compositionally biased region" description="Low complexity" evidence="1">
    <location>
        <begin position="46"/>
        <end position="55"/>
    </location>
</feature>
<dbReference type="InterPro" id="IPR029058">
    <property type="entry name" value="AB_hydrolase_fold"/>
</dbReference>
<keyword evidence="4" id="KW-1185">Reference proteome</keyword>
<keyword evidence="3" id="KW-0378">Hydrolase</keyword>
<feature type="compositionally biased region" description="Low complexity" evidence="1">
    <location>
        <begin position="97"/>
        <end position="108"/>
    </location>
</feature>
<dbReference type="Gene3D" id="3.40.50.1820">
    <property type="entry name" value="alpha/beta hydrolase"/>
    <property type="match status" value="1"/>
</dbReference>
<dbReference type="InterPro" id="IPR000073">
    <property type="entry name" value="AB_hydrolase_1"/>
</dbReference>
<feature type="region of interest" description="Disordered" evidence="1">
    <location>
        <begin position="1"/>
        <end position="116"/>
    </location>
</feature>
<feature type="compositionally biased region" description="Low complexity" evidence="1">
    <location>
        <begin position="66"/>
        <end position="75"/>
    </location>
</feature>
<name>A0A4P7SFI4_9CELL</name>
<evidence type="ECO:0000259" key="2">
    <source>
        <dbReference type="Pfam" id="PF12697"/>
    </source>
</evidence>
<dbReference type="Pfam" id="PF12697">
    <property type="entry name" value="Abhydrolase_6"/>
    <property type="match status" value="1"/>
</dbReference>
<reference evidence="3 4" key="1">
    <citation type="submission" date="2019-04" db="EMBL/GenBank/DDBJ databases">
        <title>Isolation and identification of Cellulomonas shaoxiangyii sp. Nov. isolated from feces of the Tibetan antelopes (Pantholops hodgsonii) in the Qinghai-Tibet plateau of China.</title>
        <authorList>
            <person name="Tian Z."/>
        </authorList>
    </citation>
    <scope>NUCLEOTIDE SEQUENCE [LARGE SCALE GENOMIC DNA]</scope>
    <source>
        <strain evidence="3 4">Z28</strain>
    </source>
</reference>
<evidence type="ECO:0000313" key="4">
    <source>
        <dbReference type="Proteomes" id="UP000296469"/>
    </source>
</evidence>
<dbReference type="OrthoDB" id="4027744at2"/>
<dbReference type="PANTHER" id="PTHR43194">
    <property type="entry name" value="HYDROLASE ALPHA/BETA FOLD FAMILY"/>
    <property type="match status" value="1"/>
</dbReference>
<dbReference type="PANTHER" id="PTHR43194:SF5">
    <property type="entry name" value="PIMELOYL-[ACYL-CARRIER PROTEIN] METHYL ESTER ESTERASE"/>
    <property type="match status" value="1"/>
</dbReference>
<sequence>MGGPAAGGRARGPRARRGRRDAVPRRAARARRGRRPARRRRRRCAARACGRCRCGPGPGRGPHPAPAAAAAARPGARGGRRGARPRGRRRRGRPGRCRGAARVGAAHRGCPDRRVTRGLDRARGPAVTAAPGGGTRRVVLLHGLAGGPATWAPVAQRVGVHPAAGAPPVVAPALPWHSGADPSWAWDATDPGRVLDTLLADGDVVVAHSFAAVLLLARLCGDLPVRPAGVVLVSPFYRPDARDFRWSTLAHYLDDFHLLLAQGVRAVASRAIADDLLADMAVAVRDRVGAHGWVRFFTAYLGTPSLDVAALDVPLLVVHGQDDDVALPADGAALADRVPGARLVPVAGAGHFPMLTAPDAVADAVAALAARAWAPTPQEVLP</sequence>
<feature type="compositionally biased region" description="Basic residues" evidence="1">
    <location>
        <begin position="78"/>
        <end position="96"/>
    </location>
</feature>
<dbReference type="SUPFAM" id="SSF53474">
    <property type="entry name" value="alpha/beta-Hydrolases"/>
    <property type="match status" value="1"/>
</dbReference>
<organism evidence="3 4">
    <name type="scientific">Cellulomonas shaoxiangyii</name>
    <dbReference type="NCBI Taxonomy" id="2566013"/>
    <lineage>
        <taxon>Bacteria</taxon>
        <taxon>Bacillati</taxon>
        <taxon>Actinomycetota</taxon>
        <taxon>Actinomycetes</taxon>
        <taxon>Micrococcales</taxon>
        <taxon>Cellulomonadaceae</taxon>
        <taxon>Cellulomonas</taxon>
    </lineage>
</organism>
<dbReference type="GO" id="GO:0016787">
    <property type="term" value="F:hydrolase activity"/>
    <property type="evidence" value="ECO:0007669"/>
    <property type="project" value="UniProtKB-KW"/>
</dbReference>
<dbReference type="KEGG" id="celz:E5225_00740"/>
<evidence type="ECO:0000256" key="1">
    <source>
        <dbReference type="SAM" id="MobiDB-lite"/>
    </source>
</evidence>
<gene>
    <name evidence="3" type="ORF">E5225_00740</name>
</gene>
<evidence type="ECO:0000313" key="3">
    <source>
        <dbReference type="EMBL" id="QCB92301.1"/>
    </source>
</evidence>
<dbReference type="InterPro" id="IPR050228">
    <property type="entry name" value="Carboxylesterase_BioH"/>
</dbReference>
<dbReference type="AlphaFoldDB" id="A0A4P7SFI4"/>
<proteinExistence type="predicted"/>
<protein>
    <submittedName>
        <fullName evidence="3">Alpha/beta hydrolase</fullName>
    </submittedName>
</protein>
<dbReference type="Proteomes" id="UP000296469">
    <property type="component" value="Chromosome"/>
</dbReference>